<reference evidence="9" key="1">
    <citation type="journal article" date="2004" name="Curr. Biol.">
        <title>Genome compaction and stability in microsporidian intracellular parasites.</title>
        <authorList>
            <person name="Slamovits C.H."/>
            <person name="Fast N.M."/>
            <person name="Law J.S."/>
            <person name="Keeling P.J."/>
        </authorList>
    </citation>
    <scope>NUCLEOTIDE SEQUENCE</scope>
</reference>
<dbReference type="GO" id="GO:0016887">
    <property type="term" value="F:ATP hydrolysis activity"/>
    <property type="evidence" value="ECO:0007669"/>
    <property type="project" value="RHEA"/>
</dbReference>
<keyword evidence="7" id="KW-0227">DNA damage</keyword>
<evidence type="ECO:0000256" key="7">
    <source>
        <dbReference type="RuleBase" id="RU363048"/>
    </source>
</evidence>
<keyword evidence="4 7" id="KW-0156">Chromatin regulator</keyword>
<dbReference type="GO" id="GO:0006325">
    <property type="term" value="P:chromatin organization"/>
    <property type="evidence" value="ECO:0007669"/>
    <property type="project" value="UniProtKB-KW"/>
</dbReference>
<comment type="subcellular location">
    <subcellularLocation>
        <location evidence="1 7">Nucleus</location>
    </subcellularLocation>
</comment>
<dbReference type="InterPro" id="IPR027417">
    <property type="entry name" value="P-loop_NTPase"/>
</dbReference>
<keyword evidence="7" id="KW-0547">Nucleotide-binding</keyword>
<dbReference type="SMART" id="SM00382">
    <property type="entry name" value="AAA"/>
    <property type="match status" value="1"/>
</dbReference>
<keyword evidence="7" id="KW-0804">Transcription</keyword>
<proteinExistence type="inferred from homology"/>
<evidence type="ECO:0000256" key="4">
    <source>
        <dbReference type="ARBA" id="ARBA00022853"/>
    </source>
</evidence>
<comment type="catalytic activity">
    <reaction evidence="6 7">
        <text>ATP + H2O = ADP + phosphate + H(+)</text>
        <dbReference type="Rhea" id="RHEA:13065"/>
        <dbReference type="ChEBI" id="CHEBI:15377"/>
        <dbReference type="ChEBI" id="CHEBI:15378"/>
        <dbReference type="ChEBI" id="CHEBI:30616"/>
        <dbReference type="ChEBI" id="CHEBI:43474"/>
        <dbReference type="ChEBI" id="CHEBI:456216"/>
        <dbReference type="EC" id="3.6.4.12"/>
    </reaction>
</comment>
<keyword evidence="3 7" id="KW-0347">Helicase</keyword>
<dbReference type="GO" id="GO:0005634">
    <property type="term" value="C:nucleus"/>
    <property type="evidence" value="ECO:0007669"/>
    <property type="project" value="UniProtKB-SubCell"/>
</dbReference>
<feature type="non-terminal residue" evidence="9">
    <location>
        <position position="352"/>
    </location>
</feature>
<evidence type="ECO:0000256" key="2">
    <source>
        <dbReference type="ARBA" id="ARBA00007519"/>
    </source>
</evidence>
<organism evidence="9">
    <name type="scientific">Antonospora locustae</name>
    <name type="common">Microsporidian parasite</name>
    <name type="synonym">Nosema locustae</name>
    <dbReference type="NCBI Taxonomy" id="278021"/>
    <lineage>
        <taxon>Eukaryota</taxon>
        <taxon>Fungi</taxon>
        <taxon>Fungi incertae sedis</taxon>
        <taxon>Microsporidia</taxon>
        <taxon>Antonospora</taxon>
    </lineage>
</organism>
<dbReference type="PANTHER" id="PTHR11093">
    <property type="entry name" value="RUVB-RELATED REPTIN AND PONTIN"/>
    <property type="match status" value="1"/>
</dbReference>
<evidence type="ECO:0000313" key="9">
    <source>
        <dbReference type="EMBL" id="AAT12374.1"/>
    </source>
</evidence>
<dbReference type="InterPro" id="IPR003593">
    <property type="entry name" value="AAA+_ATPase"/>
</dbReference>
<dbReference type="Pfam" id="PF06068">
    <property type="entry name" value="TIP49"/>
    <property type="match status" value="3"/>
</dbReference>
<dbReference type="InterPro" id="IPR027238">
    <property type="entry name" value="RuvB-like"/>
</dbReference>
<dbReference type="SUPFAM" id="SSF52540">
    <property type="entry name" value="P-loop containing nucleoside triphosphate hydrolases"/>
    <property type="match status" value="1"/>
</dbReference>
<sequence length="352" mass="39548">MGAQGRLFYYPSTRFQCRRLCSMLCLEMQCEKPPMQNTQLKSLHSHVRSLGIDSLNTPVSTSFHLVGQEKAREALGIVVDMVRANKFSGRMLVLSGPPSCGKTSAGIAMARELGERIPFTFVTAWEIQYGTNPSKLVQTLPDNAPQCFNQSGHSQAEIIDQAVRKSILVKMREIKDTYEGEVVEIEAGSLKLRSRKGTMTLCDVPTKDISLGDVVYVEGKIVKKLGKCETRYRDNDLDSFRYLPLPRGEVHRKREKISYVSLHDLDHFYSDRLRKEVDAIVQRYMEKGLAEIHMGVLFVDEAQVLDRFSLAYLSKICEGASPLIVLSTNKGIMDHDVLGRAVVIKMDALGEK</sequence>
<dbReference type="AlphaFoldDB" id="Q6E6B3"/>
<dbReference type="GO" id="GO:0006281">
    <property type="term" value="P:DNA repair"/>
    <property type="evidence" value="ECO:0007669"/>
    <property type="project" value="UniProtKB-KW"/>
</dbReference>
<dbReference type="GO" id="GO:0005524">
    <property type="term" value="F:ATP binding"/>
    <property type="evidence" value="ECO:0007669"/>
    <property type="project" value="UniProtKB-KW"/>
</dbReference>
<dbReference type="Gene3D" id="3.40.50.300">
    <property type="entry name" value="P-loop containing nucleotide triphosphate hydrolases"/>
    <property type="match status" value="1"/>
</dbReference>
<comment type="similarity">
    <text evidence="2 7">Belongs to the RuvB family.</text>
</comment>
<keyword evidence="7" id="KW-0067">ATP-binding</keyword>
<evidence type="ECO:0000256" key="3">
    <source>
        <dbReference type="ARBA" id="ARBA00022806"/>
    </source>
</evidence>
<name>Q6E6B3_ANTLO</name>
<keyword evidence="7" id="KW-0378">Hydrolase</keyword>
<dbReference type="EC" id="3.6.4.12" evidence="7"/>
<accession>Q6E6B3</accession>
<keyword evidence="5 7" id="KW-0539">Nucleus</keyword>
<evidence type="ECO:0000256" key="1">
    <source>
        <dbReference type="ARBA" id="ARBA00004123"/>
    </source>
</evidence>
<dbReference type="InterPro" id="IPR010339">
    <property type="entry name" value="TIP49_P-loop"/>
</dbReference>
<keyword evidence="7" id="KW-0805">Transcription regulation</keyword>
<evidence type="ECO:0000256" key="5">
    <source>
        <dbReference type="ARBA" id="ARBA00023242"/>
    </source>
</evidence>
<keyword evidence="7" id="KW-0234">DNA repair</keyword>
<dbReference type="GO" id="GO:0003678">
    <property type="term" value="F:DNA helicase activity"/>
    <property type="evidence" value="ECO:0007669"/>
    <property type="project" value="UniProtKB-EC"/>
</dbReference>
<protein>
    <recommendedName>
        <fullName evidence="7">RuvB-like helicase</fullName>
        <ecNumber evidence="7">3.6.4.12</ecNumber>
    </recommendedName>
</protein>
<dbReference type="EMBL" id="AY548909">
    <property type="protein sequence ID" value="AAT12374.1"/>
    <property type="molecule type" value="Genomic_DNA"/>
</dbReference>
<evidence type="ECO:0000259" key="8">
    <source>
        <dbReference type="SMART" id="SM00382"/>
    </source>
</evidence>
<feature type="domain" description="AAA+ ATPase" evidence="8">
    <location>
        <begin position="88"/>
        <end position="347"/>
    </location>
</feature>
<comment type="function">
    <text evidence="7">DNA helicase participates in several chromatin remodeling complexes, including the SWR1 and the INO80 complexes.</text>
</comment>
<evidence type="ECO:0000256" key="6">
    <source>
        <dbReference type="ARBA" id="ARBA00047995"/>
    </source>
</evidence>